<dbReference type="KEGG" id="plen:EIM92_03120"/>
<evidence type="ECO:0000313" key="2">
    <source>
        <dbReference type="Proteomes" id="UP000273145"/>
    </source>
</evidence>
<reference evidence="1 2" key="1">
    <citation type="submission" date="2018-11" db="EMBL/GenBank/DDBJ databases">
        <title>Genome sequencing of Paenibacillus lentus DSM25539(T).</title>
        <authorList>
            <person name="Kook J.-K."/>
            <person name="Park S.-N."/>
            <person name="Lim Y.K."/>
        </authorList>
    </citation>
    <scope>NUCLEOTIDE SEQUENCE [LARGE SCALE GENOMIC DNA]</scope>
    <source>
        <strain evidence="1 2">DSM 25539</strain>
    </source>
</reference>
<name>A0A3Q8S9B1_9BACL</name>
<organism evidence="1 2">
    <name type="scientific">Paenibacillus lentus</name>
    <dbReference type="NCBI Taxonomy" id="1338368"/>
    <lineage>
        <taxon>Bacteria</taxon>
        <taxon>Bacillati</taxon>
        <taxon>Bacillota</taxon>
        <taxon>Bacilli</taxon>
        <taxon>Bacillales</taxon>
        <taxon>Paenibacillaceae</taxon>
        <taxon>Paenibacillus</taxon>
    </lineage>
</organism>
<proteinExistence type="predicted"/>
<evidence type="ECO:0000313" key="1">
    <source>
        <dbReference type="EMBL" id="AZK45318.1"/>
    </source>
</evidence>
<dbReference type="RefSeq" id="WP_125081437.1">
    <property type="nucleotide sequence ID" value="NZ_CP034248.1"/>
</dbReference>
<keyword evidence="2" id="KW-1185">Reference proteome</keyword>
<gene>
    <name evidence="1" type="ORF">EIM92_03120</name>
</gene>
<dbReference type="Proteomes" id="UP000273145">
    <property type="component" value="Chromosome"/>
</dbReference>
<protein>
    <submittedName>
        <fullName evidence="1">Uncharacterized protein</fullName>
    </submittedName>
</protein>
<dbReference type="EMBL" id="CP034248">
    <property type="protein sequence ID" value="AZK45318.1"/>
    <property type="molecule type" value="Genomic_DNA"/>
</dbReference>
<accession>A0A3Q8S9B1</accession>
<dbReference type="OrthoDB" id="2594582at2"/>
<sequence>MQLKVDPDRILGLEQGMKHLKRVLENDVIGLYRELSQLVSSTRSAYPESNNVQSSAAELERALGEIRRKMESISDQMDAKASTLRWAAGQYHASEKQFRSLTGMARKFTWNKAGLLSRWAQTGLQQGKGALSGFLNNPLSLINRLKEMLLTMKGAALSQQLKPFEEDPRIASLLHIMNNGSVDEQGWAQDQLSKIAHAISEIGRSQVAYNIYEKYGNTAYMEEAKLHAEMQRSLLRQLGIDERYFVGTDLRSQFTGSPISACDFNPLLTDGSKMPDQGELRFVIAAGLVNEKYRNWAKLNYNEIELAVKRAEAVREFERQVEEYRRLHGPPMELPDGTPITPDNKENETTYNYFMEKIYDPNKPDANLLLEYYVWLEDTYGMTEWRKKVVMADRVVSEFVFALVEETVMGVIDTAEFAFKLVVDPENTVEGVVDSVAYLVENPEVLVEAAKTMYKNFNEGTPEERAQMLGSAASYLIPGVTLTKAGKANKVVDGLQSTAKAADKAKDINKLFEAPKSIMDLLPFTILETSTGHRMIVPKDFSNNLNKHDSPDLGGSGGRLEGKGKVELSLGNIKHFWSGHSFESFSKQIPYLLKVKSIEEVEKQLSNVSFFNKNLSKDQVVSQVERASNEAVAKGITHGQYSTMIDGELITVAFDNGLFQTAWGSHKYKLSDFGY</sequence>
<dbReference type="AlphaFoldDB" id="A0A3Q8S9B1"/>